<dbReference type="InterPro" id="IPR001770">
    <property type="entry name" value="G-protein_gamma"/>
</dbReference>
<comment type="similarity">
    <text evidence="2 11">Belongs to the G protein gamma family.</text>
</comment>
<dbReference type="InterPro" id="IPR015898">
    <property type="entry name" value="G-protein_gamma-like_dom"/>
</dbReference>
<evidence type="ECO:0000256" key="8">
    <source>
        <dbReference type="ARBA" id="ARBA00023288"/>
    </source>
</evidence>
<dbReference type="Gene3D" id="4.10.260.10">
    <property type="entry name" value="Transducin (heterotrimeric G protein), gamma chain"/>
    <property type="match status" value="1"/>
</dbReference>
<evidence type="ECO:0000256" key="6">
    <source>
        <dbReference type="ARBA" id="ARBA00023136"/>
    </source>
</evidence>
<evidence type="ECO:0000313" key="15">
    <source>
        <dbReference type="EMBL" id="CAD2199170.1"/>
    </source>
</evidence>
<reference evidence="15 16" key="1">
    <citation type="submission" date="2020-08" db="EMBL/GenBank/DDBJ databases">
        <authorList>
            <person name="Koutsovoulos G."/>
            <person name="Danchin GJ E."/>
        </authorList>
    </citation>
    <scope>NUCLEOTIDE SEQUENCE [LARGE SCALE GENOMIC DNA]</scope>
</reference>
<evidence type="ECO:0000256" key="4">
    <source>
        <dbReference type="ARBA" id="ARBA00022475"/>
    </source>
</evidence>
<evidence type="ECO:0000313" key="13">
    <source>
        <dbReference type="EMBL" id="CAD2152017.1"/>
    </source>
</evidence>
<organism evidence="15 16">
    <name type="scientific">Meloidogyne enterolobii</name>
    <name type="common">Root-knot nematode worm</name>
    <name type="synonym">Meloidogyne mayaguensis</name>
    <dbReference type="NCBI Taxonomy" id="390850"/>
    <lineage>
        <taxon>Eukaryota</taxon>
        <taxon>Metazoa</taxon>
        <taxon>Ecdysozoa</taxon>
        <taxon>Nematoda</taxon>
        <taxon>Chromadorea</taxon>
        <taxon>Rhabditida</taxon>
        <taxon>Tylenchina</taxon>
        <taxon>Tylenchomorpha</taxon>
        <taxon>Tylenchoidea</taxon>
        <taxon>Meloidogynidae</taxon>
        <taxon>Meloidogyninae</taxon>
        <taxon>Meloidogyne</taxon>
    </lineage>
</organism>
<evidence type="ECO:0000256" key="10">
    <source>
        <dbReference type="ARBA" id="ARBA00062735"/>
    </source>
</evidence>
<dbReference type="Pfam" id="PF00631">
    <property type="entry name" value="G-gamma"/>
    <property type="match status" value="1"/>
</dbReference>
<dbReference type="PRINTS" id="PR00321">
    <property type="entry name" value="GPROTEING"/>
</dbReference>
<evidence type="ECO:0000256" key="7">
    <source>
        <dbReference type="ARBA" id="ARBA00023224"/>
    </source>
</evidence>
<comment type="subunit">
    <text evidence="11">G proteins are composed of 3 units; alpha, beta and gamma.</text>
</comment>
<dbReference type="InterPro" id="IPR036284">
    <property type="entry name" value="GGL_sf"/>
</dbReference>
<evidence type="ECO:0000313" key="16">
    <source>
        <dbReference type="Proteomes" id="UP000580250"/>
    </source>
</evidence>
<dbReference type="SMART" id="SM00224">
    <property type="entry name" value="GGL"/>
    <property type="match status" value="1"/>
</dbReference>
<dbReference type="EMBL" id="CAJEWN010000563">
    <property type="protein sequence ID" value="CAD2185882.1"/>
    <property type="molecule type" value="Genomic_DNA"/>
</dbReference>
<protein>
    <recommendedName>
        <fullName evidence="3 11">Guanine nucleotide-binding protein subunit gamma</fullName>
    </recommendedName>
</protein>
<dbReference type="GO" id="GO:0007186">
    <property type="term" value="P:G protein-coupled receptor signaling pathway"/>
    <property type="evidence" value="ECO:0007669"/>
    <property type="project" value="InterPro"/>
</dbReference>
<name>A0A6V7XII8_MELEN</name>
<evidence type="ECO:0000256" key="2">
    <source>
        <dbReference type="ARBA" id="ARBA00007431"/>
    </source>
</evidence>
<evidence type="ECO:0000259" key="12">
    <source>
        <dbReference type="PROSITE" id="PS50058"/>
    </source>
</evidence>
<dbReference type="AlphaFoldDB" id="A0A6V7XII8"/>
<comment type="subcellular location">
    <subcellularLocation>
        <location evidence="1 11">Cell membrane</location>
        <topology evidence="1 11">Lipid-anchor</topology>
        <orientation evidence="1 11">Cytoplasmic side</orientation>
    </subcellularLocation>
</comment>
<dbReference type="PANTHER" id="PTHR13809">
    <property type="entry name" value="GUANINE NUCLEOTIDE-BINDING PROTEIN GAMMA SUBUNIT"/>
    <property type="match status" value="1"/>
</dbReference>
<dbReference type="SUPFAM" id="SSF48670">
    <property type="entry name" value="Transducin (heterotrimeric G protein), gamma chain"/>
    <property type="match status" value="1"/>
</dbReference>
<dbReference type="Proteomes" id="UP000580250">
    <property type="component" value="Unassembled WGS sequence"/>
</dbReference>
<dbReference type="GO" id="GO:0031681">
    <property type="term" value="F:G-protein beta-subunit binding"/>
    <property type="evidence" value="ECO:0007669"/>
    <property type="project" value="InterPro"/>
</dbReference>
<comment type="caution">
    <text evidence="15">The sequence shown here is derived from an EMBL/GenBank/DDBJ whole genome shotgun (WGS) entry which is preliminary data.</text>
</comment>
<evidence type="ECO:0000313" key="14">
    <source>
        <dbReference type="EMBL" id="CAD2185882.1"/>
    </source>
</evidence>
<keyword evidence="7 11" id="KW-0807">Transducer</keyword>
<evidence type="ECO:0000256" key="1">
    <source>
        <dbReference type="ARBA" id="ARBA00004342"/>
    </source>
</evidence>
<dbReference type="FunFam" id="4.10.260.10:FF:000001">
    <property type="entry name" value="Guanine nucleotide-binding protein subunit gamma"/>
    <property type="match status" value="1"/>
</dbReference>
<sequence>MEQARMTVHQLRQEANINRKKVSDVARDLIDFCETKKNEDRLITGPIGPNPFQEKKSCSLL</sequence>
<keyword evidence="9" id="KW-0636">Prenylation</keyword>
<keyword evidence="8 11" id="KW-0449">Lipoprotein</keyword>
<evidence type="ECO:0000256" key="3">
    <source>
        <dbReference type="ARBA" id="ARBA00016111"/>
    </source>
</evidence>
<evidence type="ECO:0000256" key="11">
    <source>
        <dbReference type="RuleBase" id="RU004973"/>
    </source>
</evidence>
<proteinExistence type="inferred from homology"/>
<keyword evidence="4 11" id="KW-1003">Cell membrane</keyword>
<dbReference type="EMBL" id="CAJEWN010000049">
    <property type="protein sequence ID" value="CAD2152017.1"/>
    <property type="molecule type" value="Genomic_DNA"/>
</dbReference>
<evidence type="ECO:0000256" key="9">
    <source>
        <dbReference type="ARBA" id="ARBA00023289"/>
    </source>
</evidence>
<dbReference type="EMBL" id="CAJEWN010001657">
    <property type="protein sequence ID" value="CAD2199170.1"/>
    <property type="molecule type" value="Genomic_DNA"/>
</dbReference>
<comment type="subunit">
    <text evidence="10">G proteins are composed of 3 units, alpha, beta and gamma. Interacts with gpb-1 and gpb-2.</text>
</comment>
<evidence type="ECO:0000256" key="5">
    <source>
        <dbReference type="ARBA" id="ARBA00022481"/>
    </source>
</evidence>
<accession>A0A6V7XII8</accession>
<dbReference type="PROSITE" id="PS50058">
    <property type="entry name" value="G_PROTEIN_GAMMA"/>
    <property type="match status" value="1"/>
</dbReference>
<dbReference type="CDD" id="cd00068">
    <property type="entry name" value="GGL"/>
    <property type="match status" value="1"/>
</dbReference>
<dbReference type="SMART" id="SM01224">
    <property type="entry name" value="G_gamma"/>
    <property type="match status" value="1"/>
</dbReference>
<keyword evidence="6 11" id="KW-0472">Membrane</keyword>
<keyword evidence="5" id="KW-0488">Methylation</keyword>
<dbReference type="GO" id="GO:0005834">
    <property type="term" value="C:heterotrimeric G-protein complex"/>
    <property type="evidence" value="ECO:0007669"/>
    <property type="project" value="InterPro"/>
</dbReference>
<dbReference type="OrthoDB" id="6264244at2759"/>
<gene>
    <name evidence="13" type="ORF">MENT_LOCUS10610</name>
    <name evidence="14" type="ORF">MENT_LOCUS38337</name>
    <name evidence="15" type="ORF">MENT_LOCUS52540</name>
</gene>
<comment type="function">
    <text evidence="11">Guanine nucleotide-binding proteins (G proteins) are involved as a modulator or transducer in various transmembrane signaling systems. The beta and gamma chains are required for the GTPase activity, for replacement of GDP by GTP, and for G protein-effector interaction.</text>
</comment>
<feature type="domain" description="G protein gamma" evidence="12">
    <location>
        <begin position="1"/>
        <end position="61"/>
    </location>
</feature>